<feature type="region of interest" description="Disordered" evidence="1">
    <location>
        <begin position="1"/>
        <end position="39"/>
    </location>
</feature>
<feature type="compositionally biased region" description="Low complexity" evidence="1">
    <location>
        <begin position="16"/>
        <end position="33"/>
    </location>
</feature>
<evidence type="ECO:0000313" key="2">
    <source>
        <dbReference type="EMBL" id="CAG8611006.1"/>
    </source>
</evidence>
<reference evidence="2" key="1">
    <citation type="submission" date="2021-06" db="EMBL/GenBank/DDBJ databases">
        <authorList>
            <person name="Kallberg Y."/>
            <person name="Tangrot J."/>
            <person name="Rosling A."/>
        </authorList>
    </citation>
    <scope>NUCLEOTIDE SEQUENCE</scope>
    <source>
        <strain evidence="2">UK204</strain>
    </source>
</reference>
<proteinExistence type="predicted"/>
<evidence type="ECO:0000313" key="3">
    <source>
        <dbReference type="Proteomes" id="UP000789570"/>
    </source>
</evidence>
<name>A0A9N9CTZ5_9GLOM</name>
<gene>
    <name evidence="2" type="ORF">FCALED_LOCUS9069</name>
</gene>
<organism evidence="2 3">
    <name type="scientific">Funneliformis caledonium</name>
    <dbReference type="NCBI Taxonomy" id="1117310"/>
    <lineage>
        <taxon>Eukaryota</taxon>
        <taxon>Fungi</taxon>
        <taxon>Fungi incertae sedis</taxon>
        <taxon>Mucoromycota</taxon>
        <taxon>Glomeromycotina</taxon>
        <taxon>Glomeromycetes</taxon>
        <taxon>Glomerales</taxon>
        <taxon>Glomeraceae</taxon>
        <taxon>Funneliformis</taxon>
    </lineage>
</organism>
<feature type="non-terminal residue" evidence="2">
    <location>
        <position position="1"/>
    </location>
</feature>
<evidence type="ECO:0000256" key="1">
    <source>
        <dbReference type="SAM" id="MobiDB-lite"/>
    </source>
</evidence>
<protein>
    <submittedName>
        <fullName evidence="2">6877_t:CDS:1</fullName>
    </submittedName>
</protein>
<dbReference type="AlphaFoldDB" id="A0A9N9CTZ5"/>
<dbReference type="EMBL" id="CAJVPQ010002866">
    <property type="protein sequence ID" value="CAG8611006.1"/>
    <property type="molecule type" value="Genomic_DNA"/>
</dbReference>
<sequence length="53" mass="5666">SRFKDNKRSILSSEVSSKNGSISGLKSSSKSSSADLEDSIKQGGKEFVLKDSE</sequence>
<keyword evidence="3" id="KW-1185">Reference proteome</keyword>
<accession>A0A9N9CTZ5</accession>
<dbReference type="Proteomes" id="UP000789570">
    <property type="component" value="Unassembled WGS sequence"/>
</dbReference>
<comment type="caution">
    <text evidence="2">The sequence shown here is derived from an EMBL/GenBank/DDBJ whole genome shotgun (WGS) entry which is preliminary data.</text>
</comment>